<name>A0ABN9U3U0_9DINO</name>
<keyword evidence="3" id="KW-1185">Reference proteome</keyword>
<evidence type="ECO:0000256" key="1">
    <source>
        <dbReference type="SAM" id="MobiDB-lite"/>
    </source>
</evidence>
<gene>
    <name evidence="2" type="ORF">PCOR1329_LOCUS44960</name>
</gene>
<sequence>MLDRKLAEQIERHHDALKTSEEQGKSVAPGGMEGYAQGTATTPLSMCSPELWSMCFPDKFPYGDGVFGLSWTAPMSFQQCTSMHLLREELVHQVTPEDLSAAATSKTWGAGGADGPGATGRACAPGGSSCGCPVPALRGTPRQDLRAASSEELDAAAQNLGPNASLKDALRSPAVDQDVRGAFSELMVFTAEVLGSDGARAKLRHEQNGFALVFGGAGGFPTPNVADARSPILLALHSAGGCETHAVDLLAEAPDMPSARRMLQIVAQGPVAHARFFIFTMQIFCEHVLGTGPWDSQLRHNGRRDGAAFPDGFASSCAGGAFLAVAALHGPIEEQARLSIHPRILLWFAQAQSEQWPRCMVNMETEEIRRRLRAWQEKTLAAAQSMQLDSAAVLPLLLTDDPGQVPEPRNTPFSEKLQQECRMDGELEHDVKEPEKRRVFLATEPSFEDRHLRRHQLALSAKGREAYRLLRPVTDDDLETAPGAAASGASDSVAAPAAGSASRPAAGSTAATASADCSELQPAADPAATNASSDASSGNGPAQGSASGRRQRPTEGSTSQRAAQGSCGADDAADVTHAFAVHGAELALAMVHGYKLVEKRHRKFSTGWYALHGGRQDTDVARSAAGMYPDLLRGSKARHYQGAVVGLVRIGEHRGKEDCNEHAWAIGPVCNVLSASVLLDRPVAARGNQGQWPLPAEVRNDVLKQIRAGDCVPMFFDIGALAAPA</sequence>
<dbReference type="EMBL" id="CAUYUJ010015400">
    <property type="protein sequence ID" value="CAK0853503.1"/>
    <property type="molecule type" value="Genomic_DNA"/>
</dbReference>
<feature type="region of interest" description="Disordered" evidence="1">
    <location>
        <begin position="480"/>
        <end position="568"/>
    </location>
</feature>
<proteinExistence type="predicted"/>
<protein>
    <submittedName>
        <fullName evidence="2">Uncharacterized protein</fullName>
    </submittedName>
</protein>
<evidence type="ECO:0000313" key="3">
    <source>
        <dbReference type="Proteomes" id="UP001189429"/>
    </source>
</evidence>
<feature type="compositionally biased region" description="Polar residues" evidence="1">
    <location>
        <begin position="529"/>
        <end position="563"/>
    </location>
</feature>
<feature type="compositionally biased region" description="Low complexity" evidence="1">
    <location>
        <begin position="480"/>
        <end position="515"/>
    </location>
</feature>
<organism evidence="2 3">
    <name type="scientific">Prorocentrum cordatum</name>
    <dbReference type="NCBI Taxonomy" id="2364126"/>
    <lineage>
        <taxon>Eukaryota</taxon>
        <taxon>Sar</taxon>
        <taxon>Alveolata</taxon>
        <taxon>Dinophyceae</taxon>
        <taxon>Prorocentrales</taxon>
        <taxon>Prorocentraceae</taxon>
        <taxon>Prorocentrum</taxon>
    </lineage>
</organism>
<reference evidence="2" key="1">
    <citation type="submission" date="2023-10" db="EMBL/GenBank/DDBJ databases">
        <authorList>
            <person name="Chen Y."/>
            <person name="Shah S."/>
            <person name="Dougan E. K."/>
            <person name="Thang M."/>
            <person name="Chan C."/>
        </authorList>
    </citation>
    <scope>NUCLEOTIDE SEQUENCE [LARGE SCALE GENOMIC DNA]</scope>
</reference>
<dbReference type="Proteomes" id="UP001189429">
    <property type="component" value="Unassembled WGS sequence"/>
</dbReference>
<evidence type="ECO:0000313" key="2">
    <source>
        <dbReference type="EMBL" id="CAK0853503.1"/>
    </source>
</evidence>
<accession>A0ABN9U3U0</accession>
<comment type="caution">
    <text evidence="2">The sequence shown here is derived from an EMBL/GenBank/DDBJ whole genome shotgun (WGS) entry which is preliminary data.</text>
</comment>